<name>A0A4P9WQG3_9FUNG</name>
<gene>
    <name evidence="1" type="ORF">BDK51DRAFT_29621</name>
</gene>
<evidence type="ECO:0000313" key="2">
    <source>
        <dbReference type="Proteomes" id="UP000269721"/>
    </source>
</evidence>
<evidence type="ECO:0000313" key="1">
    <source>
        <dbReference type="EMBL" id="RKO94625.1"/>
    </source>
</evidence>
<sequence>MTGIIWAITKNHGRANRRFPPERLATASETAEFMLTECPSLTDQEIQEGLVFEKEFIRAIEQWKQSHPQTEIIHMSKGDKVYKNPVLYFRQVGDDCKPFISKLYSTCSKSKSEDSPAQSLILLTSNVLVSDVIGVYNWHSWAPKRCDTSINSKEIKRRFKEFFLEWRTMQTLSPIRYQDLPFFDQEQIVNQEHLRKAFSHSFQDVSRVLYLDSEAKSDLVWRPTFCSLPPLSHWNRLEWRNSKYSSICGIFGRTKEFPSTPKGSLIHRLISIRGKVSVRAPPLAEDKHPIYQDLYVCELDAPGNLRPVVCCMIDLRTRDPKTRLAQSQHCWFGADCLVFQMHFLDNIGDFFVYEPLVSKRDSSPLYRDTDIFDPVHVHWQRALLQRKEE</sequence>
<dbReference type="AlphaFoldDB" id="A0A4P9WQG3"/>
<dbReference type="EMBL" id="KZ993849">
    <property type="protein sequence ID" value="RKO94625.1"/>
    <property type="molecule type" value="Genomic_DNA"/>
</dbReference>
<proteinExistence type="predicted"/>
<protein>
    <submittedName>
        <fullName evidence="1">Uncharacterized protein</fullName>
    </submittedName>
</protein>
<keyword evidence="2" id="KW-1185">Reference proteome</keyword>
<reference evidence="2" key="1">
    <citation type="journal article" date="2018" name="Nat. Microbiol.">
        <title>Leveraging single-cell genomics to expand the fungal tree of life.</title>
        <authorList>
            <person name="Ahrendt S.R."/>
            <person name="Quandt C.A."/>
            <person name="Ciobanu D."/>
            <person name="Clum A."/>
            <person name="Salamov A."/>
            <person name="Andreopoulos B."/>
            <person name="Cheng J.F."/>
            <person name="Woyke T."/>
            <person name="Pelin A."/>
            <person name="Henrissat B."/>
            <person name="Reynolds N.K."/>
            <person name="Benny G.L."/>
            <person name="Smith M.E."/>
            <person name="James T.Y."/>
            <person name="Grigoriev I.V."/>
        </authorList>
    </citation>
    <scope>NUCLEOTIDE SEQUENCE [LARGE SCALE GENOMIC DNA]</scope>
</reference>
<dbReference type="Proteomes" id="UP000269721">
    <property type="component" value="Unassembled WGS sequence"/>
</dbReference>
<organism evidence="1 2">
    <name type="scientific">Blyttiomyces helicus</name>
    <dbReference type="NCBI Taxonomy" id="388810"/>
    <lineage>
        <taxon>Eukaryota</taxon>
        <taxon>Fungi</taxon>
        <taxon>Fungi incertae sedis</taxon>
        <taxon>Chytridiomycota</taxon>
        <taxon>Chytridiomycota incertae sedis</taxon>
        <taxon>Chytridiomycetes</taxon>
        <taxon>Chytridiomycetes incertae sedis</taxon>
        <taxon>Blyttiomyces</taxon>
    </lineage>
</organism>
<accession>A0A4P9WQG3</accession>